<keyword evidence="2" id="KW-1185">Reference proteome</keyword>
<dbReference type="STRING" id="502025.Hoch_4412"/>
<dbReference type="HOGENOM" id="CLU_1956546_0_0_7"/>
<reference evidence="1 2" key="1">
    <citation type="journal article" date="2010" name="Stand. Genomic Sci.">
        <title>Complete genome sequence of Haliangium ochraceum type strain (SMP-2).</title>
        <authorList>
            <consortium name="US DOE Joint Genome Institute (JGI-PGF)"/>
            <person name="Ivanova N."/>
            <person name="Daum C."/>
            <person name="Lang E."/>
            <person name="Abt B."/>
            <person name="Kopitz M."/>
            <person name="Saunders E."/>
            <person name="Lapidus A."/>
            <person name="Lucas S."/>
            <person name="Glavina Del Rio T."/>
            <person name="Nolan M."/>
            <person name="Tice H."/>
            <person name="Copeland A."/>
            <person name="Cheng J.F."/>
            <person name="Chen F."/>
            <person name="Bruce D."/>
            <person name="Goodwin L."/>
            <person name="Pitluck S."/>
            <person name="Mavromatis K."/>
            <person name="Pati A."/>
            <person name="Mikhailova N."/>
            <person name="Chen A."/>
            <person name="Palaniappan K."/>
            <person name="Land M."/>
            <person name="Hauser L."/>
            <person name="Chang Y.J."/>
            <person name="Jeffries C.D."/>
            <person name="Detter J.C."/>
            <person name="Brettin T."/>
            <person name="Rohde M."/>
            <person name="Goker M."/>
            <person name="Bristow J."/>
            <person name="Markowitz V."/>
            <person name="Eisen J.A."/>
            <person name="Hugenholtz P."/>
            <person name="Kyrpides N.C."/>
            <person name="Klenk H.P."/>
        </authorList>
    </citation>
    <scope>NUCLEOTIDE SEQUENCE [LARGE SCALE GENOMIC DNA]</scope>
    <source>
        <strain evidence="2">DSM 14365 / CIP 107738 / JCM 11303 / AJ 13395 / SMP-2</strain>
    </source>
</reference>
<gene>
    <name evidence="1" type="ordered locus">Hoch_4412</name>
</gene>
<evidence type="ECO:0000313" key="1">
    <source>
        <dbReference type="EMBL" id="ACY16906.1"/>
    </source>
</evidence>
<dbReference type="EMBL" id="CP001804">
    <property type="protein sequence ID" value="ACY16906.1"/>
    <property type="molecule type" value="Genomic_DNA"/>
</dbReference>
<accession>D0LNK1</accession>
<dbReference type="AlphaFoldDB" id="D0LNK1"/>
<dbReference type="KEGG" id="hoh:Hoch_4412"/>
<dbReference type="Proteomes" id="UP000001880">
    <property type="component" value="Chromosome"/>
</dbReference>
<evidence type="ECO:0000313" key="2">
    <source>
        <dbReference type="Proteomes" id="UP000001880"/>
    </source>
</evidence>
<protein>
    <submittedName>
        <fullName evidence="1">Uncharacterized protein</fullName>
    </submittedName>
</protein>
<name>D0LNK1_HALO1</name>
<proteinExistence type="predicted"/>
<sequence>MVFDVQKGSYLTLGRVVVALFCLSVLLPLGERASGAEHCATTVVASADVDGGSSRDGGSVLAPLGGVEGELVGVDEPIGEDAEGVGALVVLDCAGPVASGHRSRVFKLACPLVGSRLSAFPARAPPTC</sequence>
<organism evidence="1 2">
    <name type="scientific">Haliangium ochraceum (strain DSM 14365 / JCM 11303 / SMP-2)</name>
    <dbReference type="NCBI Taxonomy" id="502025"/>
    <lineage>
        <taxon>Bacteria</taxon>
        <taxon>Pseudomonadati</taxon>
        <taxon>Myxococcota</taxon>
        <taxon>Polyangia</taxon>
        <taxon>Haliangiales</taxon>
        <taxon>Kofleriaceae</taxon>
        <taxon>Haliangium</taxon>
    </lineage>
</organism>